<reference evidence="2" key="2">
    <citation type="journal article" date="2024" name="Plant">
        <title>Genomic evolution and insights into agronomic trait innovations of Sesamum species.</title>
        <authorList>
            <person name="Miao H."/>
            <person name="Wang L."/>
            <person name="Qu L."/>
            <person name="Liu H."/>
            <person name="Sun Y."/>
            <person name="Le M."/>
            <person name="Wang Q."/>
            <person name="Wei S."/>
            <person name="Zheng Y."/>
            <person name="Lin W."/>
            <person name="Duan Y."/>
            <person name="Cao H."/>
            <person name="Xiong S."/>
            <person name="Wang X."/>
            <person name="Wei L."/>
            <person name="Li C."/>
            <person name="Ma Q."/>
            <person name="Ju M."/>
            <person name="Zhao R."/>
            <person name="Li G."/>
            <person name="Mu C."/>
            <person name="Tian Q."/>
            <person name="Mei H."/>
            <person name="Zhang T."/>
            <person name="Gao T."/>
            <person name="Zhang H."/>
        </authorList>
    </citation>
    <scope>NUCLEOTIDE SEQUENCE</scope>
    <source>
        <strain evidence="2">KEN1</strain>
    </source>
</reference>
<evidence type="ECO:0000256" key="1">
    <source>
        <dbReference type="SAM" id="MobiDB-lite"/>
    </source>
</evidence>
<feature type="region of interest" description="Disordered" evidence="1">
    <location>
        <begin position="491"/>
        <end position="526"/>
    </location>
</feature>
<protein>
    <submittedName>
        <fullName evidence="2">Uncharacterized protein</fullName>
    </submittedName>
</protein>
<feature type="compositionally biased region" description="Polar residues" evidence="1">
    <location>
        <begin position="491"/>
        <end position="513"/>
    </location>
</feature>
<proteinExistence type="predicted"/>
<dbReference type="EMBL" id="JACGWN010000002">
    <property type="protein sequence ID" value="KAL0458727.1"/>
    <property type="molecule type" value="Genomic_DNA"/>
</dbReference>
<comment type="caution">
    <text evidence="2">The sequence shown here is derived from an EMBL/GenBank/DDBJ whole genome shotgun (WGS) entry which is preliminary data.</text>
</comment>
<reference evidence="2" key="1">
    <citation type="submission" date="2020-06" db="EMBL/GenBank/DDBJ databases">
        <authorList>
            <person name="Li T."/>
            <person name="Hu X."/>
            <person name="Zhang T."/>
            <person name="Song X."/>
            <person name="Zhang H."/>
            <person name="Dai N."/>
            <person name="Sheng W."/>
            <person name="Hou X."/>
            <person name="Wei L."/>
        </authorList>
    </citation>
    <scope>NUCLEOTIDE SEQUENCE</scope>
    <source>
        <strain evidence="2">KEN1</strain>
        <tissue evidence="2">Leaf</tissue>
    </source>
</reference>
<feature type="region of interest" description="Disordered" evidence="1">
    <location>
        <begin position="450"/>
        <end position="470"/>
    </location>
</feature>
<gene>
    <name evidence="2" type="ORF">Slati_0499900</name>
</gene>
<name>A0AAW2XX57_9LAMI</name>
<dbReference type="PANTHER" id="PTHR10775">
    <property type="entry name" value="OS08G0208400 PROTEIN"/>
    <property type="match status" value="1"/>
</dbReference>
<dbReference type="AlphaFoldDB" id="A0AAW2XX57"/>
<organism evidence="2">
    <name type="scientific">Sesamum latifolium</name>
    <dbReference type="NCBI Taxonomy" id="2727402"/>
    <lineage>
        <taxon>Eukaryota</taxon>
        <taxon>Viridiplantae</taxon>
        <taxon>Streptophyta</taxon>
        <taxon>Embryophyta</taxon>
        <taxon>Tracheophyta</taxon>
        <taxon>Spermatophyta</taxon>
        <taxon>Magnoliopsida</taxon>
        <taxon>eudicotyledons</taxon>
        <taxon>Gunneridae</taxon>
        <taxon>Pentapetalae</taxon>
        <taxon>asterids</taxon>
        <taxon>lamiids</taxon>
        <taxon>Lamiales</taxon>
        <taxon>Pedaliaceae</taxon>
        <taxon>Sesamum</taxon>
    </lineage>
</organism>
<evidence type="ECO:0000313" key="2">
    <source>
        <dbReference type="EMBL" id="KAL0458727.1"/>
    </source>
</evidence>
<accession>A0AAW2XX57</accession>
<sequence length="533" mass="61921">MGEQIRDWVEEFSHAVEVSLSLPDGYGIEHKWTKKSIFWELEYWSTHLIRHNLDVMHIEKNEFDNIFNTLMDIKCKTKENLNARKDLKIICNRPKLEIDERRPNVMPKAVYTLIREQKMRIYEWITRLKFSDGYASNLARCVDMKVLRLHGMKRNDCHLFMQKLIPITFRQMLPESVWSALTEVLCKWNRPSRNDDLAMNDTRIQQSILNFSRRGSGVSTKRWLSGSERHIIEMYILTNCEVVTPYYESFLNELYEHYVHVRLYVYRSFHPHHRPRPHHQLPHRLQMMLYHLLGHRHLKRPACSLLYQQLLQSHHHQQSPHRQRASTSASIMRGTLPPHMAVSEAGASGAPTLLVPEHEGGRARWPPKQMEVFQRCYKKKEDGWSWPRAAEVAETFQKLMEDHQPQPRLMMAIPPRIGGIGGNDRAADVAGCSRGKNKGRVFGFDSEAHFSSRTYTSPSPPPPPNPTQEDRIGYLEVMMADMMVMIRKMRASSSVAEPSQPTASSTAPTQLTIDPQPPNDEEIGGSRLDLFVF</sequence>
<dbReference type="PANTHER" id="PTHR10775:SF182">
    <property type="entry name" value="TRANSPOSON, EN_SPM-LIKE, TRANSPOSASE-ASSOCIATED DOMAIN PROTEIN-RELATED"/>
    <property type="match status" value="1"/>
</dbReference>